<keyword evidence="1" id="KW-1133">Transmembrane helix</keyword>
<protein>
    <submittedName>
        <fullName evidence="2">Uncharacterized protein</fullName>
    </submittedName>
</protein>
<feature type="transmembrane region" description="Helical" evidence="1">
    <location>
        <begin position="6"/>
        <end position="27"/>
    </location>
</feature>
<proteinExistence type="predicted"/>
<evidence type="ECO:0000313" key="3">
    <source>
        <dbReference type="Proteomes" id="UP000192578"/>
    </source>
</evidence>
<name>A0A1W0WWL3_HYPEX</name>
<reference evidence="3" key="1">
    <citation type="submission" date="2017-01" db="EMBL/GenBank/DDBJ databases">
        <title>Comparative genomics of anhydrobiosis in the tardigrade Hypsibius dujardini.</title>
        <authorList>
            <person name="Yoshida Y."/>
            <person name="Koutsovoulos G."/>
            <person name="Laetsch D."/>
            <person name="Stevens L."/>
            <person name="Kumar S."/>
            <person name="Horikawa D."/>
            <person name="Ishino K."/>
            <person name="Komine S."/>
            <person name="Tomita M."/>
            <person name="Blaxter M."/>
            <person name="Arakawa K."/>
        </authorList>
    </citation>
    <scope>NUCLEOTIDE SEQUENCE [LARGE SCALE GENOMIC DNA]</scope>
    <source>
        <strain evidence="3">Z151</strain>
    </source>
</reference>
<keyword evidence="3" id="KW-1185">Reference proteome</keyword>
<sequence length="115" mass="12894">MQEFQFTVVVGWLTLVGIFFLLLLLLYRIRHRQAKSHTSRWRSDLGQAYILIYRDSNQVAGNANSHLQHVASTSLLLHNLEGDAPAATVLPMWDKKPPSYEEAVGGPIAPSLPQN</sequence>
<evidence type="ECO:0000256" key="1">
    <source>
        <dbReference type="SAM" id="Phobius"/>
    </source>
</evidence>
<keyword evidence="1" id="KW-0472">Membrane</keyword>
<dbReference type="AlphaFoldDB" id="A0A1W0WWL3"/>
<accession>A0A1W0WWL3</accession>
<gene>
    <name evidence="2" type="ORF">BV898_06350</name>
</gene>
<comment type="caution">
    <text evidence="2">The sequence shown here is derived from an EMBL/GenBank/DDBJ whole genome shotgun (WGS) entry which is preliminary data.</text>
</comment>
<dbReference type="EMBL" id="MTYJ01000037">
    <property type="protein sequence ID" value="OQV19576.1"/>
    <property type="molecule type" value="Genomic_DNA"/>
</dbReference>
<dbReference type="Proteomes" id="UP000192578">
    <property type="component" value="Unassembled WGS sequence"/>
</dbReference>
<organism evidence="2 3">
    <name type="scientific">Hypsibius exemplaris</name>
    <name type="common">Freshwater tardigrade</name>
    <dbReference type="NCBI Taxonomy" id="2072580"/>
    <lineage>
        <taxon>Eukaryota</taxon>
        <taxon>Metazoa</taxon>
        <taxon>Ecdysozoa</taxon>
        <taxon>Tardigrada</taxon>
        <taxon>Eutardigrada</taxon>
        <taxon>Parachela</taxon>
        <taxon>Hypsibioidea</taxon>
        <taxon>Hypsibiidae</taxon>
        <taxon>Hypsibius</taxon>
    </lineage>
</organism>
<keyword evidence="1" id="KW-0812">Transmembrane</keyword>
<evidence type="ECO:0000313" key="2">
    <source>
        <dbReference type="EMBL" id="OQV19576.1"/>
    </source>
</evidence>